<organism evidence="1">
    <name type="scientific">Arundo donax</name>
    <name type="common">Giant reed</name>
    <name type="synonym">Donax arundinaceus</name>
    <dbReference type="NCBI Taxonomy" id="35708"/>
    <lineage>
        <taxon>Eukaryota</taxon>
        <taxon>Viridiplantae</taxon>
        <taxon>Streptophyta</taxon>
        <taxon>Embryophyta</taxon>
        <taxon>Tracheophyta</taxon>
        <taxon>Spermatophyta</taxon>
        <taxon>Magnoliopsida</taxon>
        <taxon>Liliopsida</taxon>
        <taxon>Poales</taxon>
        <taxon>Poaceae</taxon>
        <taxon>PACMAD clade</taxon>
        <taxon>Arundinoideae</taxon>
        <taxon>Arundineae</taxon>
        <taxon>Arundo</taxon>
    </lineage>
</organism>
<protein>
    <submittedName>
        <fullName evidence="1">Uncharacterized protein</fullName>
    </submittedName>
</protein>
<name>A0A0A8Y893_ARUDO</name>
<reference evidence="1" key="1">
    <citation type="submission" date="2014-09" db="EMBL/GenBank/DDBJ databases">
        <authorList>
            <person name="Magalhaes I.L.F."/>
            <person name="Oliveira U."/>
            <person name="Santos F.R."/>
            <person name="Vidigal T.H.D.A."/>
            <person name="Brescovit A.D."/>
            <person name="Santos A.J."/>
        </authorList>
    </citation>
    <scope>NUCLEOTIDE SEQUENCE</scope>
    <source>
        <tissue evidence="1">Shoot tissue taken approximately 20 cm above the soil surface</tissue>
    </source>
</reference>
<evidence type="ECO:0000313" key="1">
    <source>
        <dbReference type="EMBL" id="JAD21435.1"/>
    </source>
</evidence>
<accession>A0A0A8Y893</accession>
<reference evidence="1" key="2">
    <citation type="journal article" date="2015" name="Data Brief">
        <title>Shoot transcriptome of the giant reed, Arundo donax.</title>
        <authorList>
            <person name="Barrero R.A."/>
            <person name="Guerrero F.D."/>
            <person name="Moolhuijzen P."/>
            <person name="Goolsby J.A."/>
            <person name="Tidwell J."/>
            <person name="Bellgard S.E."/>
            <person name="Bellgard M.I."/>
        </authorList>
    </citation>
    <scope>NUCLEOTIDE SEQUENCE</scope>
    <source>
        <tissue evidence="1">Shoot tissue taken approximately 20 cm above the soil surface</tissue>
    </source>
</reference>
<dbReference type="EMBL" id="GBRH01276460">
    <property type="protein sequence ID" value="JAD21435.1"/>
    <property type="molecule type" value="Transcribed_RNA"/>
</dbReference>
<dbReference type="AlphaFoldDB" id="A0A0A8Y893"/>
<sequence>MRTELPCNFLLQYRLICNSSSRIYIMIKKYRIRSALFLS</sequence>
<proteinExistence type="predicted"/>